<keyword evidence="2" id="KW-1185">Reference proteome</keyword>
<keyword evidence="1" id="KW-0347">Helicase</keyword>
<keyword evidence="1" id="KW-0547">Nucleotide-binding</keyword>
<protein>
    <submittedName>
        <fullName evidence="1">ATP-dependent DNA helicase PIF1</fullName>
    </submittedName>
</protein>
<reference evidence="1 2" key="1">
    <citation type="journal article" date="2021" name="Elife">
        <title>Chloroplast acquisition without the gene transfer in kleptoplastic sea slugs, Plakobranchus ocellatus.</title>
        <authorList>
            <person name="Maeda T."/>
            <person name="Takahashi S."/>
            <person name="Yoshida T."/>
            <person name="Shimamura S."/>
            <person name="Takaki Y."/>
            <person name="Nagai Y."/>
            <person name="Toyoda A."/>
            <person name="Suzuki Y."/>
            <person name="Arimoto A."/>
            <person name="Ishii H."/>
            <person name="Satoh N."/>
            <person name="Nishiyama T."/>
            <person name="Hasebe M."/>
            <person name="Maruyama T."/>
            <person name="Minagawa J."/>
            <person name="Obokata J."/>
            <person name="Shigenobu S."/>
        </authorList>
    </citation>
    <scope>NUCLEOTIDE SEQUENCE [LARGE SCALE GENOMIC DNA]</scope>
</reference>
<gene>
    <name evidence="1" type="ORF">ElyMa_006281100</name>
</gene>
<dbReference type="GO" id="GO:0004386">
    <property type="term" value="F:helicase activity"/>
    <property type="evidence" value="ECO:0007669"/>
    <property type="project" value="UniProtKB-KW"/>
</dbReference>
<dbReference type="EMBL" id="BMAT01012633">
    <property type="protein sequence ID" value="GFR95773.1"/>
    <property type="molecule type" value="Genomic_DNA"/>
</dbReference>
<evidence type="ECO:0000313" key="2">
    <source>
        <dbReference type="Proteomes" id="UP000762676"/>
    </source>
</evidence>
<name>A0AAV4HCV6_9GAST</name>
<keyword evidence="1" id="KW-0378">Hydrolase</keyword>
<sequence length="116" mass="13185">MDGNICKQNFPKSFQQTTRVSETLYPLFKRRSPDSGGATHVKKANGSDFVVDNSFIVSYNPTLSLRYQAHINVESVHSVQAVKYLYMYITKGYDRVLLGVGEDTENVEINKYVKAR</sequence>
<evidence type="ECO:0000313" key="1">
    <source>
        <dbReference type="EMBL" id="GFR95773.1"/>
    </source>
</evidence>
<organism evidence="1 2">
    <name type="scientific">Elysia marginata</name>
    <dbReference type="NCBI Taxonomy" id="1093978"/>
    <lineage>
        <taxon>Eukaryota</taxon>
        <taxon>Metazoa</taxon>
        <taxon>Spiralia</taxon>
        <taxon>Lophotrochozoa</taxon>
        <taxon>Mollusca</taxon>
        <taxon>Gastropoda</taxon>
        <taxon>Heterobranchia</taxon>
        <taxon>Euthyneura</taxon>
        <taxon>Panpulmonata</taxon>
        <taxon>Sacoglossa</taxon>
        <taxon>Placobranchoidea</taxon>
        <taxon>Plakobranchidae</taxon>
        <taxon>Elysia</taxon>
    </lineage>
</organism>
<dbReference type="Proteomes" id="UP000762676">
    <property type="component" value="Unassembled WGS sequence"/>
</dbReference>
<proteinExistence type="predicted"/>
<keyword evidence="1" id="KW-0067">ATP-binding</keyword>
<dbReference type="PANTHER" id="PTHR10492">
    <property type="match status" value="1"/>
</dbReference>
<comment type="caution">
    <text evidence="1">The sequence shown here is derived from an EMBL/GenBank/DDBJ whole genome shotgun (WGS) entry which is preliminary data.</text>
</comment>
<accession>A0AAV4HCV6</accession>
<dbReference type="AlphaFoldDB" id="A0AAV4HCV6"/>